<evidence type="ECO:0000313" key="3">
    <source>
        <dbReference type="Proteomes" id="UP000479190"/>
    </source>
</evidence>
<dbReference type="Proteomes" id="UP000479190">
    <property type="component" value="Unassembled WGS sequence"/>
</dbReference>
<dbReference type="SUPFAM" id="SSF56672">
    <property type="entry name" value="DNA/RNA polymerases"/>
    <property type="match status" value="1"/>
</dbReference>
<dbReference type="InterPro" id="IPR043502">
    <property type="entry name" value="DNA/RNA_pol_sf"/>
</dbReference>
<dbReference type="AlphaFoldDB" id="A0A6H5IXP8"/>
<organism evidence="2 3">
    <name type="scientific">Trichogramma brassicae</name>
    <dbReference type="NCBI Taxonomy" id="86971"/>
    <lineage>
        <taxon>Eukaryota</taxon>
        <taxon>Metazoa</taxon>
        <taxon>Ecdysozoa</taxon>
        <taxon>Arthropoda</taxon>
        <taxon>Hexapoda</taxon>
        <taxon>Insecta</taxon>
        <taxon>Pterygota</taxon>
        <taxon>Neoptera</taxon>
        <taxon>Endopterygota</taxon>
        <taxon>Hymenoptera</taxon>
        <taxon>Apocrita</taxon>
        <taxon>Proctotrupomorpha</taxon>
        <taxon>Chalcidoidea</taxon>
        <taxon>Trichogrammatidae</taxon>
        <taxon>Trichogramma</taxon>
    </lineage>
</organism>
<sequence length="662" mass="75130">MTPERAMSCISVEGHHTVDWKTTMETLMEALFGKGDDSTAGEPSTNTQTEPAWERWTMTDLQQAIKKTKKGKAPGQDRIEAEMLIELMKSPVALDLLDLYNECRRRGYFPSAWKDAKLVTLLKSADKDVTNPKSYRPICLLSIISKTLERLINNSIKPVLLDQRYASDRQYGYREKRSTVNVIAEVLRQVDETPDKMLLAILFDVTGAFDNLKWTSIVAGLQKRNCPVDLLNLVKSYLSDRRVTAYGVGESVTLKLTKGCPQGSILGPSFWNLCADDLLEVIKEASGNAYMYADDLIVLVSGDSRRQIEGRAQPLVDKISKWFGEQELKISESKTEMVMLKCGKNAKGSLLKTGKGGYRPPTIKLLKKSIKYSDPVKYLGVTLGAQCKMEKHAQCTGLRAKRLFDRLAVICKARWGITFSNIRTLYKGVYLPSVLYAVEAWNLLLNKTTSKKMASAQRSPMLRMSKGYATASTHALQVICAAMPPDLETHKRYYKNLIKNNIAFTLGQMQFNQDDDKRQAISRLDNEILDIWQAQWNTSDKGDTTFEYFPDVKARMQKQWLEPDYFSTQFLTGHGDLNFKLKKLGLKEDDRCDCGLSETAEHVLRDCKLYEQERNDAVRQLSLEGVTTGVRNAQELTRTGKIFNIFKKLCKRILTKKEESRR</sequence>
<dbReference type="GO" id="GO:0071897">
    <property type="term" value="P:DNA biosynthetic process"/>
    <property type="evidence" value="ECO:0007669"/>
    <property type="project" value="UniProtKB-ARBA"/>
</dbReference>
<protein>
    <recommendedName>
        <fullName evidence="1">Reverse transcriptase domain-containing protein</fullName>
    </recommendedName>
</protein>
<reference evidence="2 3" key="1">
    <citation type="submission" date="2020-02" db="EMBL/GenBank/DDBJ databases">
        <authorList>
            <person name="Ferguson B K."/>
        </authorList>
    </citation>
    <scope>NUCLEOTIDE SEQUENCE [LARGE SCALE GENOMIC DNA]</scope>
</reference>
<gene>
    <name evidence="2" type="ORF">TBRA_LOCUS13614</name>
</gene>
<dbReference type="PANTHER" id="PTHR19446">
    <property type="entry name" value="REVERSE TRANSCRIPTASES"/>
    <property type="match status" value="1"/>
</dbReference>
<dbReference type="InterPro" id="IPR000477">
    <property type="entry name" value="RT_dom"/>
</dbReference>
<feature type="domain" description="Reverse transcriptase" evidence="1">
    <location>
        <begin position="102"/>
        <end position="383"/>
    </location>
</feature>
<name>A0A6H5IXP8_9HYME</name>
<dbReference type="OrthoDB" id="7696036at2759"/>
<dbReference type="PROSITE" id="PS50878">
    <property type="entry name" value="RT_POL"/>
    <property type="match status" value="1"/>
</dbReference>
<dbReference type="EMBL" id="CADCXV010001142">
    <property type="protein sequence ID" value="CAB0041971.1"/>
    <property type="molecule type" value="Genomic_DNA"/>
</dbReference>
<keyword evidence="3" id="KW-1185">Reference proteome</keyword>
<proteinExistence type="predicted"/>
<dbReference type="Pfam" id="PF00078">
    <property type="entry name" value="RVT_1"/>
    <property type="match status" value="1"/>
</dbReference>
<evidence type="ECO:0000259" key="1">
    <source>
        <dbReference type="PROSITE" id="PS50878"/>
    </source>
</evidence>
<dbReference type="CDD" id="cd01650">
    <property type="entry name" value="RT_nLTR_like"/>
    <property type="match status" value="1"/>
</dbReference>
<accession>A0A6H5IXP8</accession>
<evidence type="ECO:0000313" key="2">
    <source>
        <dbReference type="EMBL" id="CAB0041971.1"/>
    </source>
</evidence>